<reference evidence="1 2" key="1">
    <citation type="submission" date="2016-10" db="EMBL/GenBank/DDBJ databases">
        <authorList>
            <person name="Varghese N."/>
            <person name="Submissions S."/>
        </authorList>
    </citation>
    <scope>NUCLEOTIDE SEQUENCE [LARGE SCALE GENOMIC DNA]</scope>
    <source>
        <strain evidence="1 2">CGMCC 1.6859</strain>
    </source>
</reference>
<dbReference type="EMBL" id="FMVC01000010">
    <property type="protein sequence ID" value="SCZ00170.1"/>
    <property type="molecule type" value="Genomic_DNA"/>
</dbReference>
<protein>
    <submittedName>
        <fullName evidence="1">Uncharacterized protein</fullName>
    </submittedName>
</protein>
<proteinExistence type="predicted"/>
<evidence type="ECO:0000313" key="1">
    <source>
        <dbReference type="EMBL" id="SCZ00170.1"/>
    </source>
</evidence>
<organism evidence="1 2">
    <name type="scientific">Flavobacterium anhuiense</name>
    <dbReference type="NCBI Taxonomy" id="459526"/>
    <lineage>
        <taxon>Bacteria</taxon>
        <taxon>Pseudomonadati</taxon>
        <taxon>Bacteroidota</taxon>
        <taxon>Flavobacteriia</taxon>
        <taxon>Flavobacteriales</taxon>
        <taxon>Flavobacteriaceae</taxon>
        <taxon>Flavobacterium</taxon>
    </lineage>
</organism>
<accession>A0ABY0M4K2</accession>
<name>A0ABY0M4K2_9FLAO</name>
<gene>
    <name evidence="1" type="ORF">SAMN02927916_0003</name>
</gene>
<dbReference type="RefSeq" id="WP_091136165.1">
    <property type="nucleotide sequence ID" value="NZ_FMVC01000010.1"/>
</dbReference>
<dbReference type="Proteomes" id="UP000199307">
    <property type="component" value="Unassembled WGS sequence"/>
</dbReference>
<sequence length="317" mass="37182">MSKLEFHIEKSIKSGDTDLAALTIEETNALIEILSALRNIAVHEFTKDIKIGVINESACALMDAEPETMDYIHLNILKVVHNEKDRDNVYVENLLKIREQVCERKFEMKIVYRRNDDEVKDIKDYFEKTFHKRRPFKKRESSFILEFLEGEIKKSGENSGHWVHFIFETKGIRIPILCSESQASVAGKFLFKNNSKISAWGRIDNKSQVHYTCADIYLEGTDEDYYSDLRNYFANFFKLTEVERIKSIHNRLKEYYRLDMLGHAKKFIRLFLYDEVEVGYLLSILVLTKNYIKREELSPLLKDAEKILSNKNKGALL</sequence>
<keyword evidence="2" id="KW-1185">Reference proteome</keyword>
<evidence type="ECO:0000313" key="2">
    <source>
        <dbReference type="Proteomes" id="UP000199307"/>
    </source>
</evidence>
<comment type="caution">
    <text evidence="1">The sequence shown here is derived from an EMBL/GenBank/DDBJ whole genome shotgun (WGS) entry which is preliminary data.</text>
</comment>